<proteinExistence type="predicted"/>
<protein>
    <recommendedName>
        <fullName evidence="1">DUF6079 domain-containing protein</fullName>
    </recommendedName>
</protein>
<sequence>MQEQIEETGHIQQNLFNRIKDRYPKRLTISSHHITDLISRRLIIKKTGAMEQLQSIYKQLRDVFSYLEISFERFAEIYPVHPYTMKMLEGLMRLFSQHRGVVDYIHYQIMGDQSRKIQGILDHDAKYLLSPDTIFDHFSLRIREMVETQSYYNIVYRYFEQHIPEIFEDTSHRELSMRLIKILILTEISPLENRHTLRELADMLLHRVSGIESSINYDFLKEVILDKLLQEASYIKSEPAKTSLDTVYFLDLEANVAQIIAQEIKAILKDMDRSTVLSEVLNLINPVYLPLADMMRVRVYKTLIQWQNTSREGRVLLRDLRGVSLQEIQRLYGEILTTEVDFCLLMGMPEDVTKQQEYIKQLLEFDHGDRHTKCTIVWLPAPIVDMDRIFVMYAHLMLRKQIAANPEAKEMLNILNEMLEKETALVKELVINAYFNGTIFSIEKTLEVNFHQMGYLPFEKMLSTVLNDVLSVVYPRHREIMPYIESISRHMVETLWDKFIALGKITLKEARDKGVYNPIEGVLMPMGMVKRSGNYFSLSIESDKNELLSSYLSYILPDNPIPVSDIYLKIRKGIWGLTRHSFYLLTSILLQSGYLTPYKDGRVVNFSSSSKLYTDGIGELGEGKLIEAQYQSILKDASFIWSASPIEPFNLSLQKGLWDMVIKFKHSAEKDCQEILGLIQRYSDYASFGRIPLRDIEEKNRFIIQFCDEIKTSYDSKQGLERVLKFIQENPQVGAVFSEVSWVSKFLLAEVEEYTRIFSYLTHPRMFIPASISQLKVEHQRLLDGLLNIGNVILKGEFEGYKRNFYVFYEGYQSTYIAAHQEFYGDEYFQRISGIRQTIEYGLLERLSTLSLIVVKNDLVRVEQLLRESPSICRRNLRGEIGFSPQCSCGYKLGDTVSGPGIEEIMNILVSGIGEYICGLQSGKAREKLEIYMRHLSELSMLEECKVFVDRRYDGTNK</sequence>
<name>A0A1J5E101_9BACT</name>
<gene>
    <name evidence="2" type="ORF">AUJ95_08875</name>
</gene>
<comment type="caution">
    <text evidence="2">The sequence shown here is derived from an EMBL/GenBank/DDBJ whole genome shotgun (WGS) entry which is preliminary data.</text>
</comment>
<dbReference type="Proteomes" id="UP000183085">
    <property type="component" value="Unassembled WGS sequence"/>
</dbReference>
<evidence type="ECO:0000259" key="1">
    <source>
        <dbReference type="Pfam" id="PF26383"/>
    </source>
</evidence>
<accession>A0A1J5E101</accession>
<dbReference type="Pfam" id="PF26383">
    <property type="entry name" value="DUF6079_2nd"/>
    <property type="match status" value="1"/>
</dbReference>
<dbReference type="EMBL" id="MNYI01000228">
    <property type="protein sequence ID" value="OIP36990.1"/>
    <property type="molecule type" value="Genomic_DNA"/>
</dbReference>
<dbReference type="InterPro" id="IPR058569">
    <property type="entry name" value="DUF6079_2nd"/>
</dbReference>
<reference evidence="2 3" key="1">
    <citation type="journal article" date="2016" name="Environ. Microbiol.">
        <title>Genomic resolution of a cold subsurface aquifer community provides metabolic insights for novel microbes adapted to high CO concentrations.</title>
        <authorList>
            <person name="Probst A.J."/>
            <person name="Castelle C.J."/>
            <person name="Singh A."/>
            <person name="Brown C.T."/>
            <person name="Anantharaman K."/>
            <person name="Sharon I."/>
            <person name="Hug L.A."/>
            <person name="Burstein D."/>
            <person name="Emerson J.B."/>
            <person name="Thomas B.C."/>
            <person name="Banfield J.F."/>
        </authorList>
    </citation>
    <scope>NUCLEOTIDE SEQUENCE [LARGE SCALE GENOMIC DNA]</scope>
    <source>
        <strain evidence="2">CG2_30_40_21</strain>
    </source>
</reference>
<evidence type="ECO:0000313" key="2">
    <source>
        <dbReference type="EMBL" id="OIP36990.1"/>
    </source>
</evidence>
<organism evidence="2 3">
    <name type="scientific">Candidatus Desantisbacteria bacterium CG2_30_40_21</name>
    <dbReference type="NCBI Taxonomy" id="1817895"/>
    <lineage>
        <taxon>Bacteria</taxon>
        <taxon>Candidatus Desantisiibacteriota</taxon>
    </lineage>
</organism>
<feature type="domain" description="DUF6079" evidence="1">
    <location>
        <begin position="52"/>
        <end position="254"/>
    </location>
</feature>
<dbReference type="STRING" id="1817895.AUJ95_08875"/>
<dbReference type="AlphaFoldDB" id="A0A1J5E101"/>
<evidence type="ECO:0000313" key="3">
    <source>
        <dbReference type="Proteomes" id="UP000183085"/>
    </source>
</evidence>